<dbReference type="InterPro" id="IPR042183">
    <property type="entry name" value="MmgE/PrpD_sf_1"/>
</dbReference>
<dbReference type="InterPro" id="IPR042188">
    <property type="entry name" value="MmgE/PrpD_sf_2"/>
</dbReference>
<dbReference type="InterPro" id="IPR036148">
    <property type="entry name" value="MmgE/PrpD_sf"/>
</dbReference>
<comment type="similarity">
    <text evidence="1">Belongs to the PrpD family.</text>
</comment>
<dbReference type="InterPro" id="IPR045336">
    <property type="entry name" value="MmgE_PrpD_N"/>
</dbReference>
<dbReference type="Pfam" id="PF19305">
    <property type="entry name" value="MmgE_PrpD_C"/>
    <property type="match status" value="1"/>
</dbReference>
<dbReference type="Gene3D" id="1.10.4100.10">
    <property type="entry name" value="2-methylcitrate dehydratase PrpD"/>
    <property type="match status" value="1"/>
</dbReference>
<dbReference type="PANTHER" id="PTHR16943:SF8">
    <property type="entry name" value="2-METHYLCITRATE DEHYDRATASE"/>
    <property type="match status" value="1"/>
</dbReference>
<organism evidence="4 5">
    <name type="scientific">Paraburkholderia elongata</name>
    <dbReference type="NCBI Taxonomy" id="2675747"/>
    <lineage>
        <taxon>Bacteria</taxon>
        <taxon>Pseudomonadati</taxon>
        <taxon>Pseudomonadota</taxon>
        <taxon>Betaproteobacteria</taxon>
        <taxon>Burkholderiales</taxon>
        <taxon>Burkholderiaceae</taxon>
        <taxon>Paraburkholderia</taxon>
    </lineage>
</organism>
<keyword evidence="5" id="KW-1185">Reference proteome</keyword>
<evidence type="ECO:0000259" key="3">
    <source>
        <dbReference type="Pfam" id="PF19305"/>
    </source>
</evidence>
<dbReference type="Proteomes" id="UP000655523">
    <property type="component" value="Unassembled WGS sequence"/>
</dbReference>
<evidence type="ECO:0000313" key="5">
    <source>
        <dbReference type="Proteomes" id="UP000655523"/>
    </source>
</evidence>
<sequence length="473" mass="49484">MDVTSRPPSASETIASFASAFDPASLDDSHIRTCGRAIADTFAVCIAASDEPAVHRMRGYVAGLTPGLEHPTSASRPGFARIWGRREATTVEGAALLNGTAAHVLDFDDASSPMSGHPSVALLPALMALGEARDISAGRLASGYVVGLEIACKLGKALATTHYDRGWHMTSSVGTIAAAAACAHLLGLDVAATVSAIGLAVAQTAGTRANFGFDAKSFQAGQCGAAALRAVLLAERGFSASPGAIDGRAGYTSLYSNSEDISAQLHKLGELPLEIERSGVEIKKYPACYAVHRALDGLFELKKEFDLKLDDIESVEIETSYGALSPLIRGVPASGVEAKFSMGYAVAAAIEDGVIGLSSFTDAAVHRPRLQSFIERVSASEVAGGMTPRWASVAVRTKDGRLLSRHIDSLRGAPSNPLSDQELIEKITDCLAWADSPIDAVSLYEAATNLRGFSVREVLDAIEGATNPAYEVH</sequence>
<dbReference type="GO" id="GO:0016829">
    <property type="term" value="F:lyase activity"/>
    <property type="evidence" value="ECO:0007669"/>
    <property type="project" value="InterPro"/>
</dbReference>
<dbReference type="InterPro" id="IPR045337">
    <property type="entry name" value="MmgE_PrpD_C"/>
</dbReference>
<feature type="domain" description="MmgE/PrpD N-terminal" evidence="2">
    <location>
        <begin position="12"/>
        <end position="262"/>
    </location>
</feature>
<dbReference type="AlphaFoldDB" id="A0A972NVG6"/>
<comment type="caution">
    <text evidence="4">The sequence shown here is derived from an EMBL/GenBank/DDBJ whole genome shotgun (WGS) entry which is preliminary data.</text>
</comment>
<reference evidence="4 5" key="1">
    <citation type="submission" date="2019-11" db="EMBL/GenBank/DDBJ databases">
        <title>Metabolism of dissolved organic matter in forest soils.</title>
        <authorList>
            <person name="Cyle K.T."/>
            <person name="Wilhelm R.C."/>
            <person name="Martinez C.E."/>
        </authorList>
    </citation>
    <scope>NUCLEOTIDE SEQUENCE [LARGE SCALE GENOMIC DNA]</scope>
    <source>
        <strain evidence="4 5">5N</strain>
    </source>
</reference>
<dbReference type="Gene3D" id="3.30.1330.120">
    <property type="entry name" value="2-methylcitrate dehydratase PrpD"/>
    <property type="match status" value="1"/>
</dbReference>
<evidence type="ECO:0000256" key="1">
    <source>
        <dbReference type="ARBA" id="ARBA00006174"/>
    </source>
</evidence>
<dbReference type="EMBL" id="WOEZ01000201">
    <property type="protein sequence ID" value="NPT59836.1"/>
    <property type="molecule type" value="Genomic_DNA"/>
</dbReference>
<evidence type="ECO:0000313" key="4">
    <source>
        <dbReference type="EMBL" id="NPT59836.1"/>
    </source>
</evidence>
<dbReference type="InterPro" id="IPR005656">
    <property type="entry name" value="MmgE_PrpD"/>
</dbReference>
<dbReference type="Pfam" id="PF03972">
    <property type="entry name" value="MmgE_PrpD_N"/>
    <property type="match status" value="1"/>
</dbReference>
<accession>A0A972NVG6</accession>
<dbReference type="PANTHER" id="PTHR16943">
    <property type="entry name" value="2-METHYLCITRATE DEHYDRATASE-RELATED"/>
    <property type="match status" value="1"/>
</dbReference>
<protein>
    <submittedName>
        <fullName evidence="4">MmgE/PrpD family protein</fullName>
    </submittedName>
</protein>
<feature type="domain" description="MmgE/PrpD C-terminal" evidence="3">
    <location>
        <begin position="285"/>
        <end position="432"/>
    </location>
</feature>
<dbReference type="SUPFAM" id="SSF103378">
    <property type="entry name" value="2-methylcitrate dehydratase PrpD"/>
    <property type="match status" value="1"/>
</dbReference>
<name>A0A972NVG6_9BURK</name>
<proteinExistence type="inferred from homology"/>
<gene>
    <name evidence="4" type="ORF">GNZ13_36105</name>
</gene>
<evidence type="ECO:0000259" key="2">
    <source>
        <dbReference type="Pfam" id="PF03972"/>
    </source>
</evidence>